<comment type="subcellular location">
    <subcellularLocation>
        <location evidence="2">Nucleus</location>
    </subcellularLocation>
</comment>
<sequence length="395" mass="42967">MEYRSGAGEASHSTQIDTARVDASVGEVLSGKLLDVDGRTWGVGSMRTPADRRRRAADRWMADCGELLAAATSNDATQIKWTRRSARRPACGHVCSGDPPAASAIRPPRLLANRDPPHGFYLASQVEKNFVVAIAMVEVKRTVRVTTTQQILKDIPPVQEGFPMREWAIQISLVDDKGVEQPATLFEKVTYHLHPTFANPVRSFKKPPFRIEEQGWGGFDIPITLTLIEKGGEKKINHDLNFMKEKYVIDTPITINTNKPALLSELAKTGYVPSANEASATPGAATPGATPAPAQAAGAAAAAKRKAGAVSDSKMTKKLKGAATKGGVDLEQLAEYLTKLSEDDLLGVVQMINDNKTPEMSVKNDVENGEFTMDLFTLPDTLLKSLWDYVKKRAE</sequence>
<dbReference type="GO" id="GO:0005634">
    <property type="term" value="C:nucleus"/>
    <property type="evidence" value="ECO:0007669"/>
    <property type="project" value="UniProtKB-SubCell"/>
</dbReference>
<dbReference type="GO" id="GO:0000785">
    <property type="term" value="C:chromatin"/>
    <property type="evidence" value="ECO:0007669"/>
    <property type="project" value="UniProtKB-ARBA"/>
</dbReference>
<dbReference type="Proteomes" id="UP000738402">
    <property type="component" value="Unassembled WGS sequence"/>
</dbReference>
<dbReference type="InterPro" id="IPR005033">
    <property type="entry name" value="YEATS"/>
</dbReference>
<evidence type="ECO:0000259" key="3">
    <source>
        <dbReference type="PROSITE" id="PS51037"/>
    </source>
</evidence>
<evidence type="ECO:0000256" key="1">
    <source>
        <dbReference type="ARBA" id="ARBA00023242"/>
    </source>
</evidence>
<dbReference type="CDD" id="cd16905">
    <property type="entry name" value="YEATS_Taf14_like"/>
    <property type="match status" value="1"/>
</dbReference>
<dbReference type="Gene3D" id="1.20.1270.220">
    <property type="match status" value="1"/>
</dbReference>
<gene>
    <name evidence="4" type="ORF">KL933_000805</name>
</gene>
<dbReference type="PROSITE" id="PS51037">
    <property type="entry name" value="YEATS"/>
    <property type="match status" value="1"/>
</dbReference>
<comment type="caution">
    <text evidence="4">The sequence shown here is derived from an EMBL/GenBank/DDBJ whole genome shotgun (WGS) entry which is preliminary data.</text>
</comment>
<dbReference type="AlphaFoldDB" id="A0AAN6I1Q0"/>
<evidence type="ECO:0000256" key="2">
    <source>
        <dbReference type="PROSITE-ProRule" id="PRU00376"/>
    </source>
</evidence>
<dbReference type="PANTHER" id="PTHR23195">
    <property type="entry name" value="YEATS DOMAIN"/>
    <property type="match status" value="1"/>
</dbReference>
<dbReference type="InterPro" id="IPR027353">
    <property type="entry name" value="NET_dom"/>
</dbReference>
<dbReference type="EMBL" id="JAHLUH010000002">
    <property type="protein sequence ID" value="KAG7729725.1"/>
    <property type="molecule type" value="Genomic_DNA"/>
</dbReference>
<organism evidence="4 5">
    <name type="scientific">Ogataea haglerorum</name>
    <dbReference type="NCBI Taxonomy" id="1937702"/>
    <lineage>
        <taxon>Eukaryota</taxon>
        <taxon>Fungi</taxon>
        <taxon>Dikarya</taxon>
        <taxon>Ascomycota</taxon>
        <taxon>Saccharomycotina</taxon>
        <taxon>Pichiomycetes</taxon>
        <taxon>Pichiales</taxon>
        <taxon>Pichiaceae</taxon>
        <taxon>Ogataea</taxon>
    </lineage>
</organism>
<proteinExistence type="predicted"/>
<accession>A0AAN6I1Q0</accession>
<dbReference type="Pfam" id="PF17035">
    <property type="entry name" value="BET"/>
    <property type="match status" value="1"/>
</dbReference>
<dbReference type="GO" id="GO:0006355">
    <property type="term" value="P:regulation of DNA-templated transcription"/>
    <property type="evidence" value="ECO:0007669"/>
    <property type="project" value="InterPro"/>
</dbReference>
<evidence type="ECO:0000313" key="5">
    <source>
        <dbReference type="Proteomes" id="UP000738402"/>
    </source>
</evidence>
<dbReference type="InterPro" id="IPR038336">
    <property type="entry name" value="NET_sf"/>
</dbReference>
<protein>
    <recommendedName>
        <fullName evidence="3">YEATS domain-containing protein</fullName>
    </recommendedName>
</protein>
<dbReference type="InterPro" id="IPR038704">
    <property type="entry name" value="YEAST_sf"/>
</dbReference>
<keyword evidence="1 2" id="KW-0539">Nucleus</keyword>
<evidence type="ECO:0000313" key="4">
    <source>
        <dbReference type="EMBL" id="KAG7729725.1"/>
    </source>
</evidence>
<dbReference type="Pfam" id="PF03366">
    <property type="entry name" value="YEATS"/>
    <property type="match status" value="1"/>
</dbReference>
<reference evidence="4" key="1">
    <citation type="journal article" date="2021" name="G3 (Bethesda)">
        <title>Genomic diversity, chromosomal rearrangements, and interspecies hybridization in the ogataea polymorpha species complex.</title>
        <authorList>
            <person name="Hanson S.J."/>
            <person name="Cinneide E.O."/>
            <person name="Salzberg L.I."/>
            <person name="Wolfe K.H."/>
            <person name="McGowan J."/>
            <person name="Fitzpatrick D.A."/>
            <person name="Matlin K."/>
        </authorList>
    </citation>
    <scope>NUCLEOTIDE SEQUENCE</scope>
    <source>
        <strain evidence="4">83-405-1</strain>
    </source>
</reference>
<feature type="domain" description="YEATS" evidence="3">
    <location>
        <begin position="135"/>
        <end position="269"/>
    </location>
</feature>
<name>A0AAN6I1Q0_9ASCO</name>
<dbReference type="Gene3D" id="2.60.40.1970">
    <property type="entry name" value="YEATS domain"/>
    <property type="match status" value="1"/>
</dbReference>
<dbReference type="InterPro" id="IPR055129">
    <property type="entry name" value="YEATS_dom"/>
</dbReference>